<dbReference type="EMBL" id="QMIF01000021">
    <property type="protein sequence ID" value="TVM30627.1"/>
    <property type="molecule type" value="Genomic_DNA"/>
</dbReference>
<name>A0A6P1ZAN2_9BACT</name>
<accession>A0A6P1ZAN2</accession>
<dbReference type="Proteomes" id="UP000434052">
    <property type="component" value="Unassembled WGS sequence"/>
</dbReference>
<evidence type="ECO:0000313" key="2">
    <source>
        <dbReference type="Proteomes" id="UP000434052"/>
    </source>
</evidence>
<comment type="caution">
    <text evidence="1">The sequence shown here is derived from an EMBL/GenBank/DDBJ whole genome shotgun (WGS) entry which is preliminary data.</text>
</comment>
<proteinExistence type="predicted"/>
<dbReference type="AlphaFoldDB" id="A0A6P1ZAN2"/>
<dbReference type="GO" id="GO:0003677">
    <property type="term" value="F:DNA binding"/>
    <property type="evidence" value="ECO:0007669"/>
    <property type="project" value="UniProtKB-KW"/>
</dbReference>
<protein>
    <submittedName>
        <fullName evidence="1">DNA-binding protein</fullName>
    </submittedName>
</protein>
<reference evidence="1 2" key="1">
    <citation type="submission" date="2018-06" db="EMBL/GenBank/DDBJ databases">
        <title>Complete genome of Desulfovibrio marinus P48SEP.</title>
        <authorList>
            <person name="Crispim J.S."/>
            <person name="Vidigal P.M.P."/>
            <person name="Silva L.C.F."/>
            <person name="Araujo L.C."/>
            <person name="Laguardia C.N."/>
            <person name="Dias R.S."/>
            <person name="Sousa M.P."/>
            <person name="Paula S.O."/>
            <person name="Silva C."/>
        </authorList>
    </citation>
    <scope>NUCLEOTIDE SEQUENCE [LARGE SCALE GENOMIC DNA]</scope>
    <source>
        <strain evidence="1 2">P48SEP</strain>
    </source>
</reference>
<gene>
    <name evidence="1" type="ORF">DQK91_20515</name>
</gene>
<evidence type="ECO:0000313" key="1">
    <source>
        <dbReference type="EMBL" id="TVM30627.1"/>
    </source>
</evidence>
<keyword evidence="1" id="KW-0238">DNA-binding</keyword>
<organism evidence="1 2">
    <name type="scientific">Oceanidesulfovibrio marinus</name>
    <dbReference type="NCBI Taxonomy" id="370038"/>
    <lineage>
        <taxon>Bacteria</taxon>
        <taxon>Pseudomonadati</taxon>
        <taxon>Thermodesulfobacteriota</taxon>
        <taxon>Desulfovibrionia</taxon>
        <taxon>Desulfovibrionales</taxon>
        <taxon>Desulfovibrionaceae</taxon>
        <taxon>Oceanidesulfovibrio</taxon>
    </lineage>
</organism>
<sequence length="74" mass="8330">MQWRHTELLSKLNTSDAAACLGSLPGTLAVWRCQGRDPAYHKLGRRVLCNVDDLEAFASAHIVYTTFLKPEDDR</sequence>